<protein>
    <recommendedName>
        <fullName evidence="9">Microtubule-associated protein Jupiter</fullName>
    </recommendedName>
</protein>
<feature type="compositionally biased region" description="Polar residues" evidence="6">
    <location>
        <begin position="123"/>
        <end position="132"/>
    </location>
</feature>
<evidence type="ECO:0000256" key="3">
    <source>
        <dbReference type="ARBA" id="ARBA00022490"/>
    </source>
</evidence>
<keyword evidence="4" id="KW-0597">Phosphoprotein</keyword>
<dbReference type="Pfam" id="PF17054">
    <property type="entry name" value="JUPITER"/>
    <property type="match status" value="1"/>
</dbReference>
<gene>
    <name evidence="7" type="ORF">KQX54_018232</name>
</gene>
<name>A0AAV7J7P9_COTGL</name>
<evidence type="ECO:0000313" key="7">
    <source>
        <dbReference type="EMBL" id="KAH0568097.1"/>
    </source>
</evidence>
<evidence type="ECO:0000256" key="1">
    <source>
        <dbReference type="ARBA" id="ARBA00004123"/>
    </source>
</evidence>
<accession>A0AAV7J7P9</accession>
<dbReference type="InterPro" id="IPR033335">
    <property type="entry name" value="JUPITER"/>
</dbReference>
<feature type="region of interest" description="Disordered" evidence="6">
    <location>
        <begin position="226"/>
        <end position="311"/>
    </location>
</feature>
<feature type="non-terminal residue" evidence="7">
    <location>
        <position position="1"/>
    </location>
</feature>
<evidence type="ECO:0000256" key="6">
    <source>
        <dbReference type="SAM" id="MobiDB-lite"/>
    </source>
</evidence>
<evidence type="ECO:0000256" key="2">
    <source>
        <dbReference type="ARBA" id="ARBA00004496"/>
    </source>
</evidence>
<evidence type="ECO:0000313" key="8">
    <source>
        <dbReference type="Proteomes" id="UP000826195"/>
    </source>
</evidence>
<dbReference type="GO" id="GO:0005737">
    <property type="term" value="C:cytoplasm"/>
    <property type="evidence" value="ECO:0007669"/>
    <property type="project" value="UniProtKB-SubCell"/>
</dbReference>
<dbReference type="AlphaFoldDB" id="A0AAV7J7P9"/>
<feature type="region of interest" description="Disordered" evidence="6">
    <location>
        <begin position="85"/>
        <end position="159"/>
    </location>
</feature>
<dbReference type="Proteomes" id="UP000826195">
    <property type="component" value="Unassembled WGS sequence"/>
</dbReference>
<evidence type="ECO:0000256" key="5">
    <source>
        <dbReference type="ARBA" id="ARBA00023242"/>
    </source>
</evidence>
<evidence type="ECO:0000256" key="4">
    <source>
        <dbReference type="ARBA" id="ARBA00022553"/>
    </source>
</evidence>
<dbReference type="EMBL" id="JAHXZJ010000001">
    <property type="protein sequence ID" value="KAH0568097.1"/>
    <property type="molecule type" value="Genomic_DNA"/>
</dbReference>
<dbReference type="GO" id="GO:0005634">
    <property type="term" value="C:nucleus"/>
    <property type="evidence" value="ECO:0007669"/>
    <property type="project" value="UniProtKB-SubCell"/>
</dbReference>
<proteinExistence type="predicted"/>
<evidence type="ECO:0008006" key="9">
    <source>
        <dbReference type="Google" id="ProtNLM"/>
    </source>
</evidence>
<keyword evidence="8" id="KW-1185">Reference proteome</keyword>
<feature type="compositionally biased region" description="Polar residues" evidence="6">
    <location>
        <begin position="260"/>
        <end position="279"/>
    </location>
</feature>
<keyword evidence="5" id="KW-0539">Nucleus</keyword>
<organism evidence="7 8">
    <name type="scientific">Cotesia glomerata</name>
    <name type="common">Lepidopteran parasitic wasp</name>
    <name type="synonym">Apanteles glomeratus</name>
    <dbReference type="NCBI Taxonomy" id="32391"/>
    <lineage>
        <taxon>Eukaryota</taxon>
        <taxon>Metazoa</taxon>
        <taxon>Ecdysozoa</taxon>
        <taxon>Arthropoda</taxon>
        <taxon>Hexapoda</taxon>
        <taxon>Insecta</taxon>
        <taxon>Pterygota</taxon>
        <taxon>Neoptera</taxon>
        <taxon>Endopterygota</taxon>
        <taxon>Hymenoptera</taxon>
        <taxon>Apocrita</taxon>
        <taxon>Ichneumonoidea</taxon>
        <taxon>Braconidae</taxon>
        <taxon>Microgastrinae</taxon>
        <taxon>Cotesia</taxon>
    </lineage>
</organism>
<sequence length="311" mass="33386">GLRSLQHELVDSRDMDWMNIKSTIGTRRVLNTVKVKGELTLFVSHSKTEASAPLLLDGRSKEASFANRIFFFVIEAKNFETVLKPPGGGSSDIFGSGADETSPRRVKNHNASQLGSALYGDSGASTGSSSPETPRANKPGNDSHKRLFGPPEPVPKNTKNHMRSNISLSGNDIIDNINSSNCRTIKNNESNGTHINGTAFVNGNANTNDITAFRRIKRFRGSSFIPRNPVTGDGIDITPVRRSTRRCRDRNPVTGAGYTPDSQNNVASHNGSSNASINGDSKSTTDSSSSSTKQQPGRGRVPPGGFSSGLW</sequence>
<comment type="subcellular location">
    <subcellularLocation>
        <location evidence="2">Cytoplasm</location>
    </subcellularLocation>
    <subcellularLocation>
        <location evidence="1">Nucleus</location>
    </subcellularLocation>
</comment>
<comment type="caution">
    <text evidence="7">The sequence shown here is derived from an EMBL/GenBank/DDBJ whole genome shotgun (WGS) entry which is preliminary data.</text>
</comment>
<feature type="compositionally biased region" description="Low complexity" evidence="6">
    <location>
        <begin position="280"/>
        <end position="311"/>
    </location>
</feature>
<reference evidence="7 8" key="1">
    <citation type="journal article" date="2021" name="J. Hered.">
        <title>A chromosome-level genome assembly of the parasitoid wasp, Cotesia glomerata (Hymenoptera: Braconidae).</title>
        <authorList>
            <person name="Pinto B.J."/>
            <person name="Weis J.J."/>
            <person name="Gamble T."/>
            <person name="Ode P.J."/>
            <person name="Paul R."/>
            <person name="Zaspel J.M."/>
        </authorList>
    </citation>
    <scope>NUCLEOTIDE SEQUENCE [LARGE SCALE GENOMIC DNA]</scope>
    <source>
        <strain evidence="7">CgM1</strain>
    </source>
</reference>
<keyword evidence="3" id="KW-0963">Cytoplasm</keyword>